<dbReference type="InterPro" id="IPR007627">
    <property type="entry name" value="RNA_pol_sigma70_r2"/>
</dbReference>
<accession>A0A7X1KK90</accession>
<dbReference type="InterPro" id="IPR013324">
    <property type="entry name" value="RNA_pol_sigma_r3/r4-like"/>
</dbReference>
<dbReference type="InterPro" id="IPR039425">
    <property type="entry name" value="RNA_pol_sigma-70-like"/>
</dbReference>
<feature type="domain" description="RNA polymerase sigma factor 70 region 4 type 2" evidence="6">
    <location>
        <begin position="106"/>
        <end position="158"/>
    </location>
</feature>
<dbReference type="InterPro" id="IPR013249">
    <property type="entry name" value="RNA_pol_sigma70_r4_t2"/>
</dbReference>
<gene>
    <name evidence="7" type="ORF">H7F51_00725</name>
</gene>
<evidence type="ECO:0000313" key="8">
    <source>
        <dbReference type="Proteomes" id="UP000566813"/>
    </source>
</evidence>
<evidence type="ECO:0000259" key="5">
    <source>
        <dbReference type="Pfam" id="PF04542"/>
    </source>
</evidence>
<dbReference type="AlphaFoldDB" id="A0A7X1KK90"/>
<sequence length="184" mass="20559">MPEAGIAAIFLANRAMVRRLLLARGIGADEADEVLQDMWVRIEQSRIGPVADPLSYLMRMATNLATDRRIAGQRRLVREDAWTSLQPVGHEVPDQERRLISASELARLEALLASMPVHMRQALVLFRVEGRSQRAIADILGMSLSGVEKLLARAYRQLVEFRNDHPASLPERRATPGDRSKSNG</sequence>
<dbReference type="InterPro" id="IPR036388">
    <property type="entry name" value="WH-like_DNA-bd_sf"/>
</dbReference>
<keyword evidence="2" id="KW-0805">Transcription regulation</keyword>
<name>A0A7X1KK90_9SPHN</name>
<dbReference type="GO" id="GO:0003677">
    <property type="term" value="F:DNA binding"/>
    <property type="evidence" value="ECO:0007669"/>
    <property type="project" value="InterPro"/>
</dbReference>
<reference evidence="7 8" key="1">
    <citation type="submission" date="2020-08" db="EMBL/GenBank/DDBJ databases">
        <title>The genome sequence of type strain Novosphingobium flavum NBRC 111647.</title>
        <authorList>
            <person name="Liu Y."/>
        </authorList>
    </citation>
    <scope>NUCLEOTIDE SEQUENCE [LARGE SCALE GENOMIC DNA]</scope>
    <source>
        <strain evidence="7 8">NBRC 111647</strain>
    </source>
</reference>
<dbReference type="InterPro" id="IPR014284">
    <property type="entry name" value="RNA_pol_sigma-70_dom"/>
</dbReference>
<dbReference type="Gene3D" id="1.10.1740.10">
    <property type="match status" value="1"/>
</dbReference>
<keyword evidence="8" id="KW-1185">Reference proteome</keyword>
<protein>
    <submittedName>
        <fullName evidence="7">RNA polymerase sigma factor</fullName>
    </submittedName>
</protein>
<keyword evidence="3" id="KW-0731">Sigma factor</keyword>
<dbReference type="SUPFAM" id="SSF88946">
    <property type="entry name" value="Sigma2 domain of RNA polymerase sigma factors"/>
    <property type="match status" value="1"/>
</dbReference>
<dbReference type="InterPro" id="IPR013325">
    <property type="entry name" value="RNA_pol_sigma_r2"/>
</dbReference>
<dbReference type="Pfam" id="PF04542">
    <property type="entry name" value="Sigma70_r2"/>
    <property type="match status" value="1"/>
</dbReference>
<organism evidence="7 8">
    <name type="scientific">Novosphingobium flavum</name>
    <dbReference type="NCBI Taxonomy" id="1778672"/>
    <lineage>
        <taxon>Bacteria</taxon>
        <taxon>Pseudomonadati</taxon>
        <taxon>Pseudomonadota</taxon>
        <taxon>Alphaproteobacteria</taxon>
        <taxon>Sphingomonadales</taxon>
        <taxon>Sphingomonadaceae</taxon>
        <taxon>Novosphingobium</taxon>
    </lineage>
</organism>
<dbReference type="GO" id="GO:0006352">
    <property type="term" value="P:DNA-templated transcription initiation"/>
    <property type="evidence" value="ECO:0007669"/>
    <property type="project" value="InterPro"/>
</dbReference>
<evidence type="ECO:0000256" key="3">
    <source>
        <dbReference type="ARBA" id="ARBA00023082"/>
    </source>
</evidence>
<dbReference type="RefSeq" id="WP_185662291.1">
    <property type="nucleotide sequence ID" value="NZ_JACLAW010000001.1"/>
</dbReference>
<keyword evidence="4" id="KW-0804">Transcription</keyword>
<comment type="similarity">
    <text evidence="1">Belongs to the sigma-70 factor family. ECF subfamily.</text>
</comment>
<dbReference type="PANTHER" id="PTHR43133">
    <property type="entry name" value="RNA POLYMERASE ECF-TYPE SIGMA FACTO"/>
    <property type="match status" value="1"/>
</dbReference>
<feature type="domain" description="RNA polymerase sigma-70 region 2" evidence="5">
    <location>
        <begin position="10"/>
        <end position="69"/>
    </location>
</feature>
<dbReference type="GO" id="GO:0016987">
    <property type="term" value="F:sigma factor activity"/>
    <property type="evidence" value="ECO:0007669"/>
    <property type="project" value="UniProtKB-KW"/>
</dbReference>
<proteinExistence type="inferred from homology"/>
<dbReference type="PANTHER" id="PTHR43133:SF63">
    <property type="entry name" value="RNA POLYMERASE SIGMA FACTOR FECI-RELATED"/>
    <property type="match status" value="1"/>
</dbReference>
<evidence type="ECO:0000259" key="6">
    <source>
        <dbReference type="Pfam" id="PF08281"/>
    </source>
</evidence>
<evidence type="ECO:0000256" key="2">
    <source>
        <dbReference type="ARBA" id="ARBA00023015"/>
    </source>
</evidence>
<evidence type="ECO:0000256" key="1">
    <source>
        <dbReference type="ARBA" id="ARBA00010641"/>
    </source>
</evidence>
<dbReference type="NCBIfam" id="TIGR02937">
    <property type="entry name" value="sigma70-ECF"/>
    <property type="match status" value="1"/>
</dbReference>
<comment type="caution">
    <text evidence="7">The sequence shown here is derived from an EMBL/GenBank/DDBJ whole genome shotgun (WGS) entry which is preliminary data.</text>
</comment>
<evidence type="ECO:0000256" key="4">
    <source>
        <dbReference type="ARBA" id="ARBA00023163"/>
    </source>
</evidence>
<dbReference type="Pfam" id="PF08281">
    <property type="entry name" value="Sigma70_r4_2"/>
    <property type="match status" value="1"/>
</dbReference>
<dbReference type="Proteomes" id="UP000566813">
    <property type="component" value="Unassembled WGS sequence"/>
</dbReference>
<dbReference type="EMBL" id="JACLAW010000001">
    <property type="protein sequence ID" value="MBC2664033.1"/>
    <property type="molecule type" value="Genomic_DNA"/>
</dbReference>
<dbReference type="SUPFAM" id="SSF88659">
    <property type="entry name" value="Sigma3 and sigma4 domains of RNA polymerase sigma factors"/>
    <property type="match status" value="1"/>
</dbReference>
<evidence type="ECO:0000313" key="7">
    <source>
        <dbReference type="EMBL" id="MBC2664033.1"/>
    </source>
</evidence>
<dbReference type="Gene3D" id="1.10.10.10">
    <property type="entry name" value="Winged helix-like DNA-binding domain superfamily/Winged helix DNA-binding domain"/>
    <property type="match status" value="1"/>
</dbReference>